<evidence type="ECO:0000313" key="2">
    <source>
        <dbReference type="Proteomes" id="UP001055172"/>
    </source>
</evidence>
<organism evidence="1 2">
    <name type="scientific">Colletotrichum liriopes</name>
    <dbReference type="NCBI Taxonomy" id="708192"/>
    <lineage>
        <taxon>Eukaryota</taxon>
        <taxon>Fungi</taxon>
        <taxon>Dikarya</taxon>
        <taxon>Ascomycota</taxon>
        <taxon>Pezizomycotina</taxon>
        <taxon>Sordariomycetes</taxon>
        <taxon>Hypocreomycetidae</taxon>
        <taxon>Glomerellales</taxon>
        <taxon>Glomerellaceae</taxon>
        <taxon>Colletotrichum</taxon>
        <taxon>Colletotrichum spaethianum species complex</taxon>
    </lineage>
</organism>
<protein>
    <submittedName>
        <fullName evidence="1">Uncharacterized protein</fullName>
    </submittedName>
</protein>
<evidence type="ECO:0000313" key="1">
    <source>
        <dbReference type="EMBL" id="GJC82083.1"/>
    </source>
</evidence>
<dbReference type="AlphaFoldDB" id="A0AA37GJE8"/>
<comment type="caution">
    <text evidence="1">The sequence shown here is derived from an EMBL/GenBank/DDBJ whole genome shotgun (WGS) entry which is preliminary data.</text>
</comment>
<keyword evidence="2" id="KW-1185">Reference proteome</keyword>
<dbReference type="EMBL" id="BPPX01000008">
    <property type="protein sequence ID" value="GJC82083.1"/>
    <property type="molecule type" value="Genomic_DNA"/>
</dbReference>
<proteinExistence type="predicted"/>
<name>A0AA37GJE8_9PEZI</name>
<sequence>MRLHDDQKLGQVELGAVVGSTGDAAVQAFAYLDVACLNHVRPAFGARARACVAVVFATSDECDEATDGAPRLWAGFRAPVFSRNWRRPVSVPV</sequence>
<gene>
    <name evidence="1" type="ORF">ColLi_04921</name>
</gene>
<reference evidence="1 2" key="1">
    <citation type="submission" date="2021-07" db="EMBL/GenBank/DDBJ databases">
        <title>Genome data of Colletotrichum spaethianum.</title>
        <authorList>
            <person name="Utami Y.D."/>
            <person name="Hiruma K."/>
        </authorList>
    </citation>
    <scope>NUCLEOTIDE SEQUENCE [LARGE SCALE GENOMIC DNA]</scope>
    <source>
        <strain evidence="1 2">MAFF 242679</strain>
    </source>
</reference>
<dbReference type="Proteomes" id="UP001055172">
    <property type="component" value="Unassembled WGS sequence"/>
</dbReference>
<accession>A0AA37GJE8</accession>